<dbReference type="EMBL" id="VJWE01000011">
    <property type="protein sequence ID" value="TWG39303.1"/>
    <property type="molecule type" value="Genomic_DNA"/>
</dbReference>
<comment type="caution">
    <text evidence="2">The sequence shown here is derived from an EMBL/GenBank/DDBJ whole genome shotgun (WGS) entry which is preliminary data.</text>
</comment>
<dbReference type="RefSeq" id="WP_208758694.1">
    <property type="nucleotide sequence ID" value="NZ_VJWE01000011.1"/>
</dbReference>
<feature type="signal peptide" evidence="1">
    <location>
        <begin position="1"/>
        <end position="31"/>
    </location>
</feature>
<dbReference type="Proteomes" id="UP000321485">
    <property type="component" value="Unassembled WGS sequence"/>
</dbReference>
<dbReference type="AlphaFoldDB" id="A0A561XT68"/>
<sequence>MKITSLRRFGAAATMAAVSLATVFASVTVVADTTKPLLFKIVTVKDDVIVAVPPDEAGAPRPEAAAIGQALAAKGALTLWQYATRKAADGALEMAPRAKISVLAHDSLRVEPYTPAVRVVPVP</sequence>
<evidence type="ECO:0000313" key="2">
    <source>
        <dbReference type="EMBL" id="TWG39303.1"/>
    </source>
</evidence>
<evidence type="ECO:0000313" key="3">
    <source>
        <dbReference type="Proteomes" id="UP000321485"/>
    </source>
</evidence>
<feature type="chain" id="PRO_5022212002" evidence="1">
    <location>
        <begin position="32"/>
        <end position="123"/>
    </location>
</feature>
<evidence type="ECO:0000256" key="1">
    <source>
        <dbReference type="SAM" id="SignalP"/>
    </source>
</evidence>
<protein>
    <submittedName>
        <fullName evidence="2">Uncharacterized protein</fullName>
    </submittedName>
</protein>
<organism evidence="2 3">
    <name type="scientific">Acidovorax delafieldii</name>
    <name type="common">Pseudomonas delafieldii</name>
    <dbReference type="NCBI Taxonomy" id="47920"/>
    <lineage>
        <taxon>Bacteria</taxon>
        <taxon>Pseudomonadati</taxon>
        <taxon>Pseudomonadota</taxon>
        <taxon>Betaproteobacteria</taxon>
        <taxon>Burkholderiales</taxon>
        <taxon>Comamonadaceae</taxon>
        <taxon>Acidovorax</taxon>
    </lineage>
</organism>
<keyword evidence="1" id="KW-0732">Signal</keyword>
<dbReference type="GeneID" id="51110242"/>
<gene>
    <name evidence="2" type="ORF">ATF69_1171</name>
</gene>
<reference evidence="2 3" key="1">
    <citation type="journal article" date="2015" name="Stand. Genomic Sci.">
        <title>Genomic Encyclopedia of Bacterial and Archaeal Type Strains, Phase III: the genomes of soil and plant-associated and newly described type strains.</title>
        <authorList>
            <person name="Whitman W.B."/>
            <person name="Woyke T."/>
            <person name="Klenk H.P."/>
            <person name="Zhou Y."/>
            <person name="Lilburn T.G."/>
            <person name="Beck B.J."/>
            <person name="De Vos P."/>
            <person name="Vandamme P."/>
            <person name="Eisen J.A."/>
            <person name="Garrity G."/>
            <person name="Hugenholtz P."/>
            <person name="Kyrpides N.C."/>
        </authorList>
    </citation>
    <scope>NUCLEOTIDE SEQUENCE [LARGE SCALE GENOMIC DNA]</scope>
    <source>
        <strain evidence="2 3">DSM 64</strain>
    </source>
</reference>
<proteinExistence type="predicted"/>
<accession>A0A561XT68</accession>
<name>A0A561XT68_ACIDE</name>